<evidence type="ECO:0000256" key="1">
    <source>
        <dbReference type="ARBA" id="ARBA00010759"/>
    </source>
</evidence>
<comment type="caution">
    <text evidence="2">Lacks conserved residue(s) required for the propagation of feature annotation.</text>
</comment>
<dbReference type="GO" id="GO:0042586">
    <property type="term" value="F:peptide deformylase activity"/>
    <property type="evidence" value="ECO:0007669"/>
    <property type="project" value="InterPro"/>
</dbReference>
<dbReference type="RefSeq" id="WP_203883716.1">
    <property type="nucleotide sequence ID" value="NZ_BAABHH010000011.1"/>
</dbReference>
<comment type="cofactor">
    <cofactor evidence="2">
        <name>Fe(2+)</name>
        <dbReference type="ChEBI" id="CHEBI:29033"/>
    </cofactor>
    <text evidence="2">Binds 1 Fe(2+) ion.</text>
</comment>
<dbReference type="EMBL" id="BONV01000013">
    <property type="protein sequence ID" value="GIG80316.1"/>
    <property type="molecule type" value="Genomic_DNA"/>
</dbReference>
<organism evidence="3 4">
    <name type="scientific">Planotetraspora kaengkrachanensis</name>
    <dbReference type="NCBI Taxonomy" id="575193"/>
    <lineage>
        <taxon>Bacteria</taxon>
        <taxon>Bacillati</taxon>
        <taxon>Actinomycetota</taxon>
        <taxon>Actinomycetes</taxon>
        <taxon>Streptosporangiales</taxon>
        <taxon>Streptosporangiaceae</taxon>
        <taxon>Planotetraspora</taxon>
    </lineage>
</organism>
<dbReference type="Pfam" id="PF01327">
    <property type="entry name" value="Pep_deformylase"/>
    <property type="match status" value="1"/>
</dbReference>
<evidence type="ECO:0000256" key="2">
    <source>
        <dbReference type="HAMAP-Rule" id="MF_00163"/>
    </source>
</evidence>
<dbReference type="AlphaFoldDB" id="A0A8J3M6L5"/>
<feature type="binding site" evidence="2">
    <location>
        <position position="147"/>
    </location>
    <ligand>
        <name>Fe cation</name>
        <dbReference type="ChEBI" id="CHEBI:24875"/>
    </ligand>
</feature>
<accession>A0A8J3M6L5</accession>
<name>A0A8J3M6L5_9ACTN</name>
<reference evidence="3 4" key="1">
    <citation type="submission" date="2021-01" db="EMBL/GenBank/DDBJ databases">
        <title>Whole genome shotgun sequence of Planotetraspora kaengkrachanensis NBRC 104272.</title>
        <authorList>
            <person name="Komaki H."/>
            <person name="Tamura T."/>
        </authorList>
    </citation>
    <scope>NUCLEOTIDE SEQUENCE [LARGE SCALE GENOMIC DNA]</scope>
    <source>
        <strain evidence="3 4">NBRC 104272</strain>
    </source>
</reference>
<dbReference type="PIRSF" id="PIRSF004749">
    <property type="entry name" value="Pep_def"/>
    <property type="match status" value="1"/>
</dbReference>
<dbReference type="SUPFAM" id="SSF56420">
    <property type="entry name" value="Peptide deformylase"/>
    <property type="match status" value="1"/>
</dbReference>
<dbReference type="HAMAP" id="MF_00163">
    <property type="entry name" value="Pep_deformylase"/>
    <property type="match status" value="1"/>
</dbReference>
<dbReference type="InterPro" id="IPR023635">
    <property type="entry name" value="Peptide_deformylase"/>
</dbReference>
<comment type="caution">
    <text evidence="3">The sequence shown here is derived from an EMBL/GenBank/DDBJ whole genome shotgun (WGS) entry which is preliminary data.</text>
</comment>
<dbReference type="PRINTS" id="PR01576">
    <property type="entry name" value="PDEFORMYLASE"/>
</dbReference>
<dbReference type="CDD" id="cd00487">
    <property type="entry name" value="Pep_deformylase"/>
    <property type="match status" value="1"/>
</dbReference>
<dbReference type="PANTHER" id="PTHR10458">
    <property type="entry name" value="PEPTIDE DEFORMYLASE"/>
    <property type="match status" value="1"/>
</dbReference>
<dbReference type="Gene3D" id="3.90.45.10">
    <property type="entry name" value="Peptide deformylase"/>
    <property type="match status" value="1"/>
</dbReference>
<gene>
    <name evidence="3" type="primary">def-2</name>
    <name evidence="3" type="ORF">Pka01_34430</name>
</gene>
<feature type="binding site" evidence="2">
    <location>
        <position position="151"/>
    </location>
    <ligand>
        <name>Fe cation</name>
        <dbReference type="ChEBI" id="CHEBI:24875"/>
    </ligand>
</feature>
<dbReference type="GO" id="GO:0046872">
    <property type="term" value="F:metal ion binding"/>
    <property type="evidence" value="ECO:0007669"/>
    <property type="project" value="UniProtKB-KW"/>
</dbReference>
<sequence length="177" mass="18475">MEVDSRTCLIEGVVTAPHSLLVTPAASVDPADAVVPAVVRHLVGAMRSMPGCRGLTAPQLGVGWRLMCLDVSGHPSTRSCSGELVIANPEIVEAADWDVAREGCVSVPGLAADVARATQITVHGVRPGTGEPMTFQADAFEARCVQHQIDHLDGLLFLDRVAGTRAVHAVRKGGQAA</sequence>
<dbReference type="PANTHER" id="PTHR10458:SF22">
    <property type="entry name" value="PEPTIDE DEFORMYLASE"/>
    <property type="match status" value="1"/>
</dbReference>
<protein>
    <recommendedName>
        <fullName evidence="2">Peptide deformylase-like</fullName>
    </recommendedName>
    <alternativeName>
        <fullName evidence="2">Polypeptide deformylase-like</fullName>
    </alternativeName>
</protein>
<comment type="similarity">
    <text evidence="1 2">Belongs to the polypeptide deformylase family.</text>
</comment>
<dbReference type="InterPro" id="IPR036821">
    <property type="entry name" value="Peptide_deformylase_sf"/>
</dbReference>
<keyword evidence="2" id="KW-0479">Metal-binding</keyword>
<proteinExistence type="inferred from homology"/>
<keyword evidence="2" id="KW-0408">Iron</keyword>
<feature type="binding site" evidence="2">
    <location>
        <position position="104"/>
    </location>
    <ligand>
        <name>Fe cation</name>
        <dbReference type="ChEBI" id="CHEBI:24875"/>
    </ligand>
</feature>
<evidence type="ECO:0000313" key="3">
    <source>
        <dbReference type="EMBL" id="GIG80316.1"/>
    </source>
</evidence>
<dbReference type="Proteomes" id="UP000630097">
    <property type="component" value="Unassembled WGS sequence"/>
</dbReference>
<evidence type="ECO:0000313" key="4">
    <source>
        <dbReference type="Proteomes" id="UP000630097"/>
    </source>
</evidence>
<keyword evidence="4" id="KW-1185">Reference proteome</keyword>